<dbReference type="PANTHER" id="PTHR35848">
    <property type="entry name" value="OXALATE-BINDING PROTEIN"/>
    <property type="match status" value="1"/>
</dbReference>
<organism evidence="4 5">
    <name type="scientific">Roseobacter insulae</name>
    <dbReference type="NCBI Taxonomy" id="2859783"/>
    <lineage>
        <taxon>Bacteria</taxon>
        <taxon>Pseudomonadati</taxon>
        <taxon>Pseudomonadota</taxon>
        <taxon>Alphaproteobacteria</taxon>
        <taxon>Rhodobacterales</taxon>
        <taxon>Roseobacteraceae</taxon>
        <taxon>Roseobacter</taxon>
    </lineage>
</organism>
<evidence type="ECO:0000259" key="3">
    <source>
        <dbReference type="Pfam" id="PF07883"/>
    </source>
</evidence>
<dbReference type="Pfam" id="PF07883">
    <property type="entry name" value="Cupin_2"/>
    <property type="match status" value="1"/>
</dbReference>
<evidence type="ECO:0000256" key="2">
    <source>
        <dbReference type="SAM" id="MobiDB-lite"/>
    </source>
</evidence>
<dbReference type="GO" id="GO:0046872">
    <property type="term" value="F:metal ion binding"/>
    <property type="evidence" value="ECO:0007669"/>
    <property type="project" value="UniProtKB-KW"/>
</dbReference>
<protein>
    <submittedName>
        <fullName evidence="4">Cupin domain-containing protein</fullName>
    </submittedName>
</protein>
<gene>
    <name evidence="4" type="ORF">KX928_21785</name>
</gene>
<dbReference type="PANTHER" id="PTHR35848:SF9">
    <property type="entry name" value="SLL1358 PROTEIN"/>
    <property type="match status" value="1"/>
</dbReference>
<reference evidence="4" key="1">
    <citation type="submission" date="2021-07" db="EMBL/GenBank/DDBJ databases">
        <title>Roseobacter insulae sp. nov., isolated from a tidal flat.</title>
        <authorList>
            <person name="Park S."/>
            <person name="Yoon J.-H."/>
        </authorList>
    </citation>
    <scope>NUCLEOTIDE SEQUENCE</scope>
    <source>
        <strain evidence="4">YSTF-M11</strain>
    </source>
</reference>
<feature type="domain" description="Cupin type-2" evidence="3">
    <location>
        <begin position="41"/>
        <end position="112"/>
    </location>
</feature>
<dbReference type="EMBL" id="JAHXDN010000008">
    <property type="protein sequence ID" value="MBW4710430.1"/>
    <property type="molecule type" value="Genomic_DNA"/>
</dbReference>
<keyword evidence="5" id="KW-1185">Reference proteome</keyword>
<name>A0A9X1K0M5_9RHOB</name>
<evidence type="ECO:0000256" key="1">
    <source>
        <dbReference type="ARBA" id="ARBA00022723"/>
    </source>
</evidence>
<sequence>MTITKSGTAKTEAGKEHPLVGRYSAQLISDTGQLTQFGAFIETLPPGSSSSLMHWHSNEDEMIYVLTGDITLYEGDHASQLAPGDAACFKAGDPVGHCLKNLSDQDASYMVIGTRSDQDTVTYPGRDRRLIRNGKAREWTDEAGNPATSAYDDPPEATR</sequence>
<feature type="region of interest" description="Disordered" evidence="2">
    <location>
        <begin position="134"/>
        <end position="159"/>
    </location>
</feature>
<dbReference type="Proteomes" id="UP001138661">
    <property type="component" value="Unassembled WGS sequence"/>
</dbReference>
<comment type="caution">
    <text evidence="4">The sequence shown here is derived from an EMBL/GenBank/DDBJ whole genome shotgun (WGS) entry which is preliminary data.</text>
</comment>
<proteinExistence type="predicted"/>
<dbReference type="CDD" id="cd02224">
    <property type="entry name" value="cupin_SPO2919-like"/>
    <property type="match status" value="1"/>
</dbReference>
<dbReference type="RefSeq" id="WP_219506975.1">
    <property type="nucleotide sequence ID" value="NZ_JAHXDN010000008.1"/>
</dbReference>
<dbReference type="AlphaFoldDB" id="A0A9X1K0M5"/>
<evidence type="ECO:0000313" key="5">
    <source>
        <dbReference type="Proteomes" id="UP001138661"/>
    </source>
</evidence>
<evidence type="ECO:0000313" key="4">
    <source>
        <dbReference type="EMBL" id="MBW4710430.1"/>
    </source>
</evidence>
<dbReference type="InterPro" id="IPR051610">
    <property type="entry name" value="GPI/OXD"/>
</dbReference>
<dbReference type="InterPro" id="IPR013096">
    <property type="entry name" value="Cupin_2"/>
</dbReference>
<keyword evidence="1" id="KW-0479">Metal-binding</keyword>
<accession>A0A9X1K0M5</accession>